<dbReference type="STRING" id="114155.A0A4Q9Q228"/>
<dbReference type="PANTHER" id="PTHR22770:SF13">
    <property type="entry name" value="RING-TYPE DOMAIN-CONTAINING PROTEIN"/>
    <property type="match status" value="1"/>
</dbReference>
<dbReference type="CDD" id="cd16449">
    <property type="entry name" value="RING-HC"/>
    <property type="match status" value="1"/>
</dbReference>
<dbReference type="InterPro" id="IPR001841">
    <property type="entry name" value="Znf_RING"/>
</dbReference>
<sequence length="960" mass="103881">MTQSTAATPARPCLYYRQGSCTRGVHCKFSHGIASPNGPPQSSQTVRDRGKPPVTTVCGFYRQGTCRFGDSCLFSHPSSSSGHLSNGTDTLAAPATRPTANTIVSYRALSESTTFGSCKFYARGACNKGTACPFSHPATAIVPKGESDLSSMQASAFGSVACKFFVKGNCSKGSTCSFWHSQQQAGNDVNIPPISEVADVVSGVAPVTGADIASARGGDGSFSPKQTSAVERGEAAKSDSTSHDEQPSVDRTKFGCKIVYGPGGCVQDIETAFESTIVLLHNIPSSVTHTQLVDLAEPFGPVKSVIIVPARDGVSPTSGRIEYVQTAGAARAAAELGNAKGLRGATARLDLRAAESGKAVLRSTKAKLSWFAPSLVAWAHYATLSKAREQAKRLDGQTFRGATLHASFQTPSRYQRSSFSVELKGLPLDTSSASLKIFTRSDSVALGSPSFMIEDSVRELRKLLATYGSLEAFDFAPPAQGKYKLVAFVQFADADKSERAAAMLHTKRQSFLRGSPIFLELVHSIKYMLPSAQFQVLRPQIDALREILQTCKLRYHDKDEYGREAERVCIRAYGPDAKGLGRLKTEIELLLAGDPVLDADGQVAWHDHYSTASGTQVLSSIATQTDTYIKCDARIRTLHLFGDQHGRTAAKTRLFVVLAKLQAQEHLLDLDQEAFRRMLHGGYQELQTAYEDKVRFDVVRRRLVLRGDESEVRAIRESVAGQLGGGQRVRSSIEPDDGQCPVCFCDTAEPLTLPCGHCYCRACLQHYLSSVGQSQGGSQVFAACLAETTQPNGSRRACGRGVPLGIIRSLLSPGEEEQLLEATLLSHVHSRPQEFYYCPTADCQTIYRSSADDTVLRCPSCLARICASCHVEFHEGLTCVEFKDNVSGGNEVFRRWREENGIKSCPSCKADLEKSGGCNHMTCARCGTHMCWVCLKTFNDIDSGGGVYAHMRREHGGIGI</sequence>
<keyword evidence="6" id="KW-0833">Ubl conjugation pathway</keyword>
<dbReference type="InterPro" id="IPR036855">
    <property type="entry name" value="Znf_CCCH_sf"/>
</dbReference>
<evidence type="ECO:0000256" key="3">
    <source>
        <dbReference type="ARBA" id="ARBA00022723"/>
    </source>
</evidence>
<feature type="zinc finger region" description="C3H1-type" evidence="9">
    <location>
        <begin position="156"/>
        <end position="183"/>
    </location>
</feature>
<evidence type="ECO:0000313" key="16">
    <source>
        <dbReference type="Proteomes" id="UP000292082"/>
    </source>
</evidence>
<feature type="domain" description="C3H1-type" evidence="13">
    <location>
        <begin position="7"/>
        <end position="34"/>
    </location>
</feature>
<dbReference type="Proteomes" id="UP000292082">
    <property type="component" value="Unassembled WGS sequence"/>
</dbReference>
<evidence type="ECO:0000256" key="9">
    <source>
        <dbReference type="PROSITE-ProRule" id="PRU00723"/>
    </source>
</evidence>
<dbReference type="Gene3D" id="3.30.70.330">
    <property type="match status" value="1"/>
</dbReference>
<keyword evidence="5 9" id="KW-0863">Zinc-finger</keyword>
<evidence type="ECO:0000256" key="5">
    <source>
        <dbReference type="ARBA" id="ARBA00022771"/>
    </source>
</evidence>
<dbReference type="CDD" id="cd00590">
    <property type="entry name" value="RRM_SF"/>
    <property type="match status" value="2"/>
</dbReference>
<feature type="domain" description="RRM" evidence="12">
    <location>
        <begin position="276"/>
        <end position="356"/>
    </location>
</feature>
<gene>
    <name evidence="15" type="ORF">BD310DRAFT_874625</name>
</gene>
<dbReference type="PROSITE" id="PS51873">
    <property type="entry name" value="TRIAD"/>
    <property type="match status" value="1"/>
</dbReference>
<dbReference type="GO" id="GO:0097039">
    <property type="term" value="P:protein linear polyubiquitination"/>
    <property type="evidence" value="ECO:0007669"/>
    <property type="project" value="TreeGrafter"/>
</dbReference>
<evidence type="ECO:0000256" key="6">
    <source>
        <dbReference type="ARBA" id="ARBA00022786"/>
    </source>
</evidence>
<dbReference type="Pfam" id="PF01485">
    <property type="entry name" value="IBR"/>
    <property type="match status" value="1"/>
</dbReference>
<dbReference type="InterPro" id="IPR000571">
    <property type="entry name" value="Znf_CCCH"/>
</dbReference>
<dbReference type="SMART" id="SM00184">
    <property type="entry name" value="RING"/>
    <property type="match status" value="2"/>
</dbReference>
<dbReference type="PROSITE" id="PS50102">
    <property type="entry name" value="RRM"/>
    <property type="match status" value="2"/>
</dbReference>
<evidence type="ECO:0000259" key="11">
    <source>
        <dbReference type="PROSITE" id="PS50089"/>
    </source>
</evidence>
<evidence type="ECO:0000313" key="15">
    <source>
        <dbReference type="EMBL" id="TBU61001.1"/>
    </source>
</evidence>
<dbReference type="Gene3D" id="3.30.40.10">
    <property type="entry name" value="Zinc/RING finger domain, C3HC4 (zinc finger)"/>
    <property type="match status" value="1"/>
</dbReference>
<keyword evidence="2" id="KW-0808">Transferase</keyword>
<feature type="zinc finger region" description="C3H1-type" evidence="9">
    <location>
        <begin position="7"/>
        <end position="34"/>
    </location>
</feature>
<evidence type="ECO:0000256" key="7">
    <source>
        <dbReference type="ARBA" id="ARBA00022833"/>
    </source>
</evidence>
<feature type="domain" description="C3H1-type" evidence="13">
    <location>
        <begin position="52"/>
        <end position="79"/>
    </location>
</feature>
<evidence type="ECO:0000256" key="4">
    <source>
        <dbReference type="ARBA" id="ARBA00022737"/>
    </source>
</evidence>
<feature type="zinc finger region" description="C3H1-type" evidence="9">
    <location>
        <begin position="112"/>
        <end position="139"/>
    </location>
</feature>
<evidence type="ECO:0000256" key="2">
    <source>
        <dbReference type="ARBA" id="ARBA00022679"/>
    </source>
</evidence>
<feature type="compositionally biased region" description="Basic and acidic residues" evidence="10">
    <location>
        <begin position="231"/>
        <end position="249"/>
    </location>
</feature>
<dbReference type="PROSITE" id="PS00518">
    <property type="entry name" value="ZF_RING_1"/>
    <property type="match status" value="1"/>
</dbReference>
<evidence type="ECO:0000259" key="14">
    <source>
        <dbReference type="PROSITE" id="PS51873"/>
    </source>
</evidence>
<dbReference type="EMBL" id="ML145101">
    <property type="protein sequence ID" value="TBU61001.1"/>
    <property type="molecule type" value="Genomic_DNA"/>
</dbReference>
<dbReference type="GO" id="GO:0000151">
    <property type="term" value="C:ubiquitin ligase complex"/>
    <property type="evidence" value="ECO:0007669"/>
    <property type="project" value="TreeGrafter"/>
</dbReference>
<dbReference type="InterPro" id="IPR000504">
    <property type="entry name" value="RRM_dom"/>
</dbReference>
<evidence type="ECO:0000256" key="10">
    <source>
        <dbReference type="SAM" id="MobiDB-lite"/>
    </source>
</evidence>
<feature type="domain" description="RING-type" evidence="11">
    <location>
        <begin position="740"/>
        <end position="784"/>
    </location>
</feature>
<dbReference type="PROSITE" id="PS50089">
    <property type="entry name" value="ZF_RING_2"/>
    <property type="match status" value="1"/>
</dbReference>
<dbReference type="SUPFAM" id="SSF54928">
    <property type="entry name" value="RNA-binding domain, RBD"/>
    <property type="match status" value="2"/>
</dbReference>
<feature type="domain" description="C3H1-type" evidence="13">
    <location>
        <begin position="156"/>
        <end position="183"/>
    </location>
</feature>
<dbReference type="InterPro" id="IPR027370">
    <property type="entry name" value="Znf-RING_euk"/>
</dbReference>
<dbReference type="InterPro" id="IPR013083">
    <property type="entry name" value="Znf_RING/FYVE/PHD"/>
</dbReference>
<dbReference type="CDD" id="cd20335">
    <property type="entry name" value="BRcat_RBR"/>
    <property type="match status" value="1"/>
</dbReference>
<comment type="pathway">
    <text evidence="1">Protein modification; protein ubiquitination.</text>
</comment>
<dbReference type="Pfam" id="PF22191">
    <property type="entry name" value="IBR_1"/>
    <property type="match status" value="1"/>
</dbReference>
<evidence type="ECO:0000259" key="13">
    <source>
        <dbReference type="PROSITE" id="PS50103"/>
    </source>
</evidence>
<organism evidence="15 16">
    <name type="scientific">Dichomitus squalens</name>
    <dbReference type="NCBI Taxonomy" id="114155"/>
    <lineage>
        <taxon>Eukaryota</taxon>
        <taxon>Fungi</taxon>
        <taxon>Dikarya</taxon>
        <taxon>Basidiomycota</taxon>
        <taxon>Agaricomycotina</taxon>
        <taxon>Agaricomycetes</taxon>
        <taxon>Polyporales</taxon>
        <taxon>Polyporaceae</taxon>
        <taxon>Dichomitus</taxon>
    </lineage>
</organism>
<dbReference type="PANTHER" id="PTHR22770">
    <property type="entry name" value="UBIQUITIN CONJUGATING ENZYME 7 INTERACTING PROTEIN-RELATED"/>
    <property type="match status" value="1"/>
</dbReference>
<dbReference type="Gene3D" id="4.10.1000.10">
    <property type="entry name" value="Zinc finger, CCCH-type"/>
    <property type="match status" value="1"/>
</dbReference>
<dbReference type="GO" id="GO:0004842">
    <property type="term" value="F:ubiquitin-protein transferase activity"/>
    <property type="evidence" value="ECO:0007669"/>
    <property type="project" value="TreeGrafter"/>
</dbReference>
<accession>A0A4Q9Q228</accession>
<feature type="domain" description="RRM" evidence="12">
    <location>
        <begin position="442"/>
        <end position="524"/>
    </location>
</feature>
<dbReference type="InterPro" id="IPR012677">
    <property type="entry name" value="Nucleotide-bd_a/b_plait_sf"/>
</dbReference>
<keyword evidence="3 9" id="KW-0479">Metal-binding</keyword>
<dbReference type="InterPro" id="IPR044066">
    <property type="entry name" value="TRIAD_supradom"/>
</dbReference>
<dbReference type="InterPro" id="IPR017907">
    <property type="entry name" value="Znf_RING_CS"/>
</dbReference>
<dbReference type="GO" id="GO:0043161">
    <property type="term" value="P:proteasome-mediated ubiquitin-dependent protein catabolic process"/>
    <property type="evidence" value="ECO:0007669"/>
    <property type="project" value="TreeGrafter"/>
</dbReference>
<dbReference type="Pfam" id="PF00642">
    <property type="entry name" value="zf-CCCH"/>
    <property type="match status" value="2"/>
</dbReference>
<feature type="region of interest" description="Disordered" evidence="10">
    <location>
        <begin position="215"/>
        <end position="249"/>
    </location>
</feature>
<evidence type="ECO:0000259" key="12">
    <source>
        <dbReference type="PROSITE" id="PS50102"/>
    </source>
</evidence>
<dbReference type="GO" id="GO:0043130">
    <property type="term" value="F:ubiquitin binding"/>
    <property type="evidence" value="ECO:0007669"/>
    <property type="project" value="TreeGrafter"/>
</dbReference>
<dbReference type="InterPro" id="IPR002867">
    <property type="entry name" value="IBR_dom"/>
</dbReference>
<evidence type="ECO:0008006" key="17">
    <source>
        <dbReference type="Google" id="ProtNLM"/>
    </source>
</evidence>
<dbReference type="SMART" id="SM00360">
    <property type="entry name" value="RRM"/>
    <property type="match status" value="2"/>
</dbReference>
<keyword evidence="16" id="KW-1185">Reference proteome</keyword>
<reference evidence="15 16" key="1">
    <citation type="submission" date="2019-01" db="EMBL/GenBank/DDBJ databases">
        <title>Draft genome sequences of three monokaryotic isolates of the white-rot basidiomycete fungus Dichomitus squalens.</title>
        <authorList>
            <consortium name="DOE Joint Genome Institute"/>
            <person name="Lopez S.C."/>
            <person name="Andreopoulos B."/>
            <person name="Pangilinan J."/>
            <person name="Lipzen A."/>
            <person name="Riley R."/>
            <person name="Ahrendt S."/>
            <person name="Ng V."/>
            <person name="Barry K."/>
            <person name="Daum C."/>
            <person name="Grigoriev I.V."/>
            <person name="Hilden K.S."/>
            <person name="Makela M.R."/>
            <person name="de Vries R.P."/>
        </authorList>
    </citation>
    <scope>NUCLEOTIDE SEQUENCE [LARGE SCALE GENOMIC DNA]</scope>
    <source>
        <strain evidence="15 16">CBS 464.89</strain>
    </source>
</reference>
<feature type="zinc finger region" description="C3H1-type" evidence="9">
    <location>
        <begin position="52"/>
        <end position="79"/>
    </location>
</feature>
<keyword evidence="4" id="KW-0677">Repeat</keyword>
<name>A0A4Q9Q228_9APHY</name>
<dbReference type="PROSITE" id="PS50103">
    <property type="entry name" value="ZF_C3H1"/>
    <property type="match status" value="4"/>
</dbReference>
<evidence type="ECO:0000256" key="1">
    <source>
        <dbReference type="ARBA" id="ARBA00004906"/>
    </source>
</evidence>
<dbReference type="CDD" id="cd22585">
    <property type="entry name" value="Rcat_RBR_DEAH12-like"/>
    <property type="match status" value="1"/>
</dbReference>
<dbReference type="GO" id="GO:0008270">
    <property type="term" value="F:zinc ion binding"/>
    <property type="evidence" value="ECO:0007669"/>
    <property type="project" value="UniProtKB-KW"/>
</dbReference>
<feature type="domain" description="RING-type" evidence="14">
    <location>
        <begin position="736"/>
        <end position="954"/>
    </location>
</feature>
<dbReference type="SMART" id="SM00647">
    <property type="entry name" value="IBR"/>
    <property type="match status" value="1"/>
</dbReference>
<dbReference type="Pfam" id="PF13445">
    <property type="entry name" value="zf-RING_UBOX"/>
    <property type="match status" value="1"/>
</dbReference>
<dbReference type="SUPFAM" id="SSF57850">
    <property type="entry name" value="RING/U-box"/>
    <property type="match status" value="3"/>
</dbReference>
<dbReference type="AlphaFoldDB" id="A0A4Q9Q228"/>
<dbReference type="Pfam" id="PF14608">
    <property type="entry name" value="zf-CCCH_2"/>
    <property type="match status" value="2"/>
</dbReference>
<dbReference type="SMART" id="SM00356">
    <property type="entry name" value="ZnF_C3H1"/>
    <property type="match status" value="4"/>
</dbReference>
<proteinExistence type="predicted"/>
<dbReference type="GO" id="GO:0003723">
    <property type="term" value="F:RNA binding"/>
    <property type="evidence" value="ECO:0007669"/>
    <property type="project" value="UniProtKB-UniRule"/>
</dbReference>
<protein>
    <recommendedName>
        <fullName evidence="17">RING-type E3 ubiquitin transferase</fullName>
    </recommendedName>
</protein>
<dbReference type="InterPro" id="IPR035979">
    <property type="entry name" value="RBD_domain_sf"/>
</dbReference>
<dbReference type="Gene3D" id="1.20.120.1750">
    <property type="match status" value="1"/>
</dbReference>
<dbReference type="Pfam" id="PF00076">
    <property type="entry name" value="RRM_1"/>
    <property type="match status" value="1"/>
</dbReference>
<dbReference type="InterPro" id="IPR051628">
    <property type="entry name" value="LUBAC_E3_Ligases"/>
</dbReference>
<evidence type="ECO:0000256" key="8">
    <source>
        <dbReference type="PROSITE-ProRule" id="PRU00176"/>
    </source>
</evidence>
<dbReference type="SUPFAM" id="SSF90229">
    <property type="entry name" value="CCCH zinc finger"/>
    <property type="match status" value="4"/>
</dbReference>
<keyword evidence="7 9" id="KW-0862">Zinc</keyword>
<feature type="domain" description="C3H1-type" evidence="13">
    <location>
        <begin position="112"/>
        <end position="139"/>
    </location>
</feature>
<dbReference type="Gene3D" id="3.30.1370.210">
    <property type="match status" value="1"/>
</dbReference>
<keyword evidence="8" id="KW-0694">RNA-binding</keyword>